<keyword evidence="1 4" id="KW-0378">Hydrolase</keyword>
<dbReference type="Proteomes" id="UP000000545">
    <property type="component" value="Chromosome"/>
</dbReference>
<dbReference type="InterPro" id="IPR001910">
    <property type="entry name" value="Inosine/uridine_hydrolase_dom"/>
</dbReference>
<dbReference type="GO" id="GO:0005829">
    <property type="term" value="C:cytosol"/>
    <property type="evidence" value="ECO:0007669"/>
    <property type="project" value="TreeGrafter"/>
</dbReference>
<gene>
    <name evidence="4" type="primary">iunH1</name>
    <name evidence="4" type="ordered locus">jk0233</name>
</gene>
<dbReference type="SUPFAM" id="SSF53590">
    <property type="entry name" value="Nucleoside hydrolase"/>
    <property type="match status" value="1"/>
</dbReference>
<organism evidence="4 5">
    <name type="scientific">Corynebacterium jeikeium (strain K411)</name>
    <dbReference type="NCBI Taxonomy" id="306537"/>
    <lineage>
        <taxon>Bacteria</taxon>
        <taxon>Bacillati</taxon>
        <taxon>Actinomycetota</taxon>
        <taxon>Actinomycetes</taxon>
        <taxon>Mycobacteriales</taxon>
        <taxon>Corynebacteriaceae</taxon>
        <taxon>Corynebacterium</taxon>
    </lineage>
</organism>
<evidence type="ECO:0000313" key="5">
    <source>
        <dbReference type="Proteomes" id="UP000000545"/>
    </source>
</evidence>
<keyword evidence="2 4" id="KW-0326">Glycosidase</keyword>
<evidence type="ECO:0000256" key="1">
    <source>
        <dbReference type="ARBA" id="ARBA00022801"/>
    </source>
</evidence>
<dbReference type="InterPro" id="IPR036452">
    <property type="entry name" value="Ribo_hydro-like"/>
</dbReference>
<reference evidence="4 5" key="1">
    <citation type="journal article" date="2005" name="J. Bacteriol.">
        <title>Complete genome sequence and analysis of the multiresistant nosocomial pathogen Corynebacterium jeikeium K411, a lipid-requiring bacterium of the human skin flora.</title>
        <authorList>
            <person name="Tauch A."/>
            <person name="Kaiser O."/>
            <person name="Hain T."/>
            <person name="Goesmann A."/>
            <person name="Weisshaar B."/>
            <person name="Albersmeier A."/>
            <person name="Bekel T."/>
            <person name="Bischoff N."/>
            <person name="Brune I."/>
            <person name="Chakraborty T."/>
            <person name="Kalinowski J."/>
            <person name="Meyer F."/>
            <person name="Rupp O."/>
            <person name="Schneiker S."/>
            <person name="Viehoever P."/>
            <person name="Puehler A."/>
        </authorList>
    </citation>
    <scope>NUCLEOTIDE SEQUENCE [LARGE SCALE GENOMIC DNA]</scope>
    <source>
        <strain evidence="4 5">K411</strain>
    </source>
</reference>
<dbReference type="eggNOG" id="COG1957">
    <property type="taxonomic scope" value="Bacteria"/>
</dbReference>
<dbReference type="EC" id="3.2.2.1" evidence="4"/>
<dbReference type="KEGG" id="cjk:jk0233"/>
<evidence type="ECO:0000259" key="3">
    <source>
        <dbReference type="Pfam" id="PF01156"/>
    </source>
</evidence>
<sequence>MKDFRTSMIQNSSSTGMQKPRVVADVDTGIDDSLALIYLAGLHSTGEIDLVVTTSAGNTTARQAAVNSAEVLRLAGAADVPVVAGARSPLKVPLTTTPETHGEKGLGYYSPLDGGGAAGDVGSAGDARAAVELWRGASHILVAGPATNLAWALRHAPEVVGGAAGSGATGSGKAGAEITLMTGAFNYPGNTTPTAEWNAWVDPHALKEVFAAPASTPATVDAPIIARPAVRPLPTICPLNVTEQVLLYPERLRRWQQALRPTRPELATFLGDALRFYFEFHQSVGVGYCAQIHDLAAAMVMLRRVPCSFYDATVDVEADSPLMRGTTVADRVAEASASEGAATSGAAEARGTYWNRPANARILESLNPADVFAEFERVVCGRHLEGCSLG</sequence>
<name>Q4JXS2_CORJK</name>
<evidence type="ECO:0000313" key="4">
    <source>
        <dbReference type="EMBL" id="CAI36385.1"/>
    </source>
</evidence>
<dbReference type="OrthoDB" id="9797882at2"/>
<accession>Q4JXS2</accession>
<dbReference type="HOGENOM" id="CLU_036838_6_0_11"/>
<dbReference type="PANTHER" id="PTHR12304:SF4">
    <property type="entry name" value="URIDINE NUCLEOSIDASE"/>
    <property type="match status" value="1"/>
</dbReference>
<dbReference type="AlphaFoldDB" id="Q4JXS2"/>
<protein>
    <submittedName>
        <fullName evidence="4">Putative inosine-uridine preferring nucleoside hydrolase</fullName>
        <ecNumber evidence="4">3.2.2.1</ecNumber>
    </submittedName>
</protein>
<evidence type="ECO:0000256" key="2">
    <source>
        <dbReference type="ARBA" id="ARBA00023295"/>
    </source>
</evidence>
<feature type="domain" description="Inosine/uridine-preferring nucleoside hydrolase" evidence="3">
    <location>
        <begin position="22"/>
        <end position="371"/>
    </location>
</feature>
<dbReference type="GO" id="GO:0006152">
    <property type="term" value="P:purine nucleoside catabolic process"/>
    <property type="evidence" value="ECO:0007669"/>
    <property type="project" value="TreeGrafter"/>
</dbReference>
<dbReference type="STRING" id="306537.jk0233"/>
<dbReference type="EMBL" id="CR931997">
    <property type="protein sequence ID" value="CAI36385.1"/>
    <property type="molecule type" value="Genomic_DNA"/>
</dbReference>
<keyword evidence="5" id="KW-1185">Reference proteome</keyword>
<dbReference type="Gene3D" id="3.90.245.10">
    <property type="entry name" value="Ribonucleoside hydrolase-like"/>
    <property type="match status" value="1"/>
</dbReference>
<dbReference type="InterPro" id="IPR023186">
    <property type="entry name" value="IUNH"/>
</dbReference>
<proteinExistence type="predicted"/>
<dbReference type="PANTHER" id="PTHR12304">
    <property type="entry name" value="INOSINE-URIDINE PREFERRING NUCLEOSIDE HYDROLASE"/>
    <property type="match status" value="1"/>
</dbReference>
<dbReference type="Pfam" id="PF01156">
    <property type="entry name" value="IU_nuc_hydro"/>
    <property type="match status" value="1"/>
</dbReference>
<dbReference type="GO" id="GO:0008477">
    <property type="term" value="F:purine nucleosidase activity"/>
    <property type="evidence" value="ECO:0007669"/>
    <property type="project" value="UniProtKB-EC"/>
</dbReference>
<dbReference type="PATRIC" id="fig|306537.10.peg.243"/>